<evidence type="ECO:0000313" key="3">
    <source>
        <dbReference type="Proteomes" id="UP000178370"/>
    </source>
</evidence>
<name>A0A1F6CL27_9BACT</name>
<evidence type="ECO:0000313" key="2">
    <source>
        <dbReference type="EMBL" id="OGG49681.1"/>
    </source>
</evidence>
<dbReference type="AlphaFoldDB" id="A0A1F6CL27"/>
<accession>A0A1F6CL27</accession>
<reference evidence="2 3" key="1">
    <citation type="journal article" date="2016" name="Nat. Commun.">
        <title>Thousands of microbial genomes shed light on interconnected biogeochemical processes in an aquifer system.</title>
        <authorList>
            <person name="Anantharaman K."/>
            <person name="Brown C.T."/>
            <person name="Hug L.A."/>
            <person name="Sharon I."/>
            <person name="Castelle C.J."/>
            <person name="Probst A.J."/>
            <person name="Thomas B.C."/>
            <person name="Singh A."/>
            <person name="Wilkins M.J."/>
            <person name="Karaoz U."/>
            <person name="Brodie E.L."/>
            <person name="Williams K.H."/>
            <person name="Hubbard S.S."/>
            <person name="Banfield J.F."/>
        </authorList>
    </citation>
    <scope>NUCLEOTIDE SEQUENCE [LARGE SCALE GENOMIC DNA]</scope>
</reference>
<dbReference type="Proteomes" id="UP000178370">
    <property type="component" value="Unassembled WGS sequence"/>
</dbReference>
<protein>
    <submittedName>
        <fullName evidence="2">Uncharacterized protein</fullName>
    </submittedName>
</protein>
<feature type="transmembrane region" description="Helical" evidence="1">
    <location>
        <begin position="7"/>
        <end position="25"/>
    </location>
</feature>
<gene>
    <name evidence="2" type="ORF">A2763_03300</name>
</gene>
<organism evidence="2 3">
    <name type="scientific">Candidatus Kaiserbacteria bacterium RIFCSPHIGHO2_01_FULL_54_36</name>
    <dbReference type="NCBI Taxonomy" id="1798482"/>
    <lineage>
        <taxon>Bacteria</taxon>
        <taxon>Candidatus Kaiseribacteriota</taxon>
    </lineage>
</organism>
<keyword evidence="1" id="KW-0812">Transmembrane</keyword>
<sequence length="121" mass="13016">MRTALHIAVPWLLLVGFIVIVYGLYGFSPEAPPCAIGACPRVLHETDARKTFAYHEGVQFSIVMTESNNPSRSLRCIPEGVIARMEDAAASDSTYTAVFQGVAHGTCALTGDNFSATILIQ</sequence>
<dbReference type="STRING" id="1798482.A2763_03300"/>
<keyword evidence="1" id="KW-1133">Transmembrane helix</keyword>
<proteinExistence type="predicted"/>
<evidence type="ECO:0000256" key="1">
    <source>
        <dbReference type="SAM" id="Phobius"/>
    </source>
</evidence>
<dbReference type="EMBL" id="MFKV01000028">
    <property type="protein sequence ID" value="OGG49681.1"/>
    <property type="molecule type" value="Genomic_DNA"/>
</dbReference>
<keyword evidence="1" id="KW-0472">Membrane</keyword>
<comment type="caution">
    <text evidence="2">The sequence shown here is derived from an EMBL/GenBank/DDBJ whole genome shotgun (WGS) entry which is preliminary data.</text>
</comment>